<keyword evidence="3" id="KW-0732">Signal</keyword>
<sequence length="501" mass="52388">MHASWKPWSGEVLALVAIAGNAVAHQDNNHHYIRRLEKDYQVLRGRDSTCTSGWSLCAASNGGGCCPNGYECASTYCFKAAASATTACGLAGYVACGVEMPGACCPQDYTCSDGKCIPPAGENVTCSSGHYACPASLGGGCCQSGMGCKLDGCYSTASSTFTISKAVTTTDSVGSTMTSSLTYTTTQAPSPVTKVSAGPLPAYTQSTVSKMAAIETSPSSGGLNQAQLGGVIGGVVAIFVAVIVAALLVIRRLRKNARIMEDSKRGSSVANQTVTSSKRGAPVTTTVTEVCETNDLDPLTLEHHFGRPGHLRAESDSSTVGRHQSPARSPGLSSGHSTPPAWPGLYKPVHNPDNQAQQSSIYSGSDGYDDAERQFQTSRASESRASYDSQTSNVRSRHYSNVSEVSGSWDGQHGLSELGDATMEASRRRSSSGATTRPVPTYPRRTSDTHQRGRSDSSAPALAPLSEINEALHGYYGPSDRQVGQTADRLKAGNSPTAPET</sequence>
<evidence type="ECO:0000256" key="2">
    <source>
        <dbReference type="SAM" id="Phobius"/>
    </source>
</evidence>
<feature type="compositionally biased region" description="Polar residues" evidence="1">
    <location>
        <begin position="266"/>
        <end position="278"/>
    </location>
</feature>
<dbReference type="HOGENOM" id="CLU_020597_0_0_1"/>
<feature type="region of interest" description="Disordered" evidence="1">
    <location>
        <begin position="262"/>
        <end position="281"/>
    </location>
</feature>
<dbReference type="InParanoid" id="W3WHE1"/>
<dbReference type="GeneID" id="19279916"/>
<feature type="compositionally biased region" description="Polar residues" evidence="1">
    <location>
        <begin position="374"/>
        <end position="406"/>
    </location>
</feature>
<dbReference type="eggNOG" id="ENOG502SFYZ">
    <property type="taxonomic scope" value="Eukaryota"/>
</dbReference>
<dbReference type="KEGG" id="pfy:PFICI_14903"/>
<evidence type="ECO:0000256" key="1">
    <source>
        <dbReference type="SAM" id="MobiDB-lite"/>
    </source>
</evidence>
<evidence type="ECO:0000313" key="4">
    <source>
        <dbReference type="EMBL" id="ETS73298.1"/>
    </source>
</evidence>
<evidence type="ECO:0000256" key="3">
    <source>
        <dbReference type="SAM" id="SignalP"/>
    </source>
</evidence>
<feature type="compositionally biased region" description="Low complexity" evidence="1">
    <location>
        <begin position="457"/>
        <end position="466"/>
    </location>
</feature>
<dbReference type="Proteomes" id="UP000030651">
    <property type="component" value="Unassembled WGS sequence"/>
</dbReference>
<evidence type="ECO:0000313" key="5">
    <source>
        <dbReference type="Proteomes" id="UP000030651"/>
    </source>
</evidence>
<feature type="compositionally biased region" description="Low complexity" evidence="1">
    <location>
        <begin position="431"/>
        <end position="444"/>
    </location>
</feature>
<feature type="compositionally biased region" description="Basic and acidic residues" evidence="1">
    <location>
        <begin position="445"/>
        <end position="455"/>
    </location>
</feature>
<protein>
    <recommendedName>
        <fullName evidence="6">Mid2 domain-containing protein</fullName>
    </recommendedName>
</protein>
<dbReference type="AlphaFoldDB" id="W3WHE1"/>
<keyword evidence="2" id="KW-0472">Membrane</keyword>
<accession>W3WHE1</accession>
<dbReference type="OrthoDB" id="5292518at2759"/>
<keyword evidence="2" id="KW-0812">Transmembrane</keyword>
<keyword evidence="5" id="KW-1185">Reference proteome</keyword>
<feature type="region of interest" description="Disordered" evidence="1">
    <location>
        <begin position="301"/>
        <end position="501"/>
    </location>
</feature>
<keyword evidence="2" id="KW-1133">Transmembrane helix</keyword>
<dbReference type="RefSeq" id="XP_007841675.1">
    <property type="nucleotide sequence ID" value="XM_007843484.1"/>
</dbReference>
<feature type="compositionally biased region" description="Basic and acidic residues" evidence="1">
    <location>
        <begin position="301"/>
        <end position="315"/>
    </location>
</feature>
<feature type="signal peptide" evidence="3">
    <location>
        <begin position="1"/>
        <end position="24"/>
    </location>
</feature>
<name>W3WHE1_PESFW</name>
<gene>
    <name evidence="4" type="ORF">PFICI_14903</name>
</gene>
<dbReference type="EMBL" id="KI912122">
    <property type="protein sequence ID" value="ETS73298.1"/>
    <property type="molecule type" value="Genomic_DNA"/>
</dbReference>
<dbReference type="OMA" id="EEMHGFY"/>
<feature type="chain" id="PRO_5004834642" description="Mid2 domain-containing protein" evidence="3">
    <location>
        <begin position="25"/>
        <end position="501"/>
    </location>
</feature>
<organism evidence="4 5">
    <name type="scientific">Pestalotiopsis fici (strain W106-1 / CGMCC3.15140)</name>
    <dbReference type="NCBI Taxonomy" id="1229662"/>
    <lineage>
        <taxon>Eukaryota</taxon>
        <taxon>Fungi</taxon>
        <taxon>Dikarya</taxon>
        <taxon>Ascomycota</taxon>
        <taxon>Pezizomycotina</taxon>
        <taxon>Sordariomycetes</taxon>
        <taxon>Xylariomycetidae</taxon>
        <taxon>Amphisphaeriales</taxon>
        <taxon>Sporocadaceae</taxon>
        <taxon>Pestalotiopsis</taxon>
    </lineage>
</organism>
<reference evidence="5" key="1">
    <citation type="journal article" date="2015" name="BMC Genomics">
        <title>Genomic and transcriptomic analysis of the endophytic fungus Pestalotiopsis fici reveals its lifestyle and high potential for synthesis of natural products.</title>
        <authorList>
            <person name="Wang X."/>
            <person name="Zhang X."/>
            <person name="Liu L."/>
            <person name="Xiang M."/>
            <person name="Wang W."/>
            <person name="Sun X."/>
            <person name="Che Y."/>
            <person name="Guo L."/>
            <person name="Liu G."/>
            <person name="Guo L."/>
            <person name="Wang C."/>
            <person name="Yin W.B."/>
            <person name="Stadler M."/>
            <person name="Zhang X."/>
            <person name="Liu X."/>
        </authorList>
    </citation>
    <scope>NUCLEOTIDE SEQUENCE [LARGE SCALE GENOMIC DNA]</scope>
    <source>
        <strain evidence="5">W106-1 / CGMCC3.15140</strain>
    </source>
</reference>
<evidence type="ECO:0008006" key="6">
    <source>
        <dbReference type="Google" id="ProtNLM"/>
    </source>
</evidence>
<proteinExistence type="predicted"/>
<feature type="transmembrane region" description="Helical" evidence="2">
    <location>
        <begin position="228"/>
        <end position="250"/>
    </location>
</feature>